<evidence type="ECO:0000256" key="11">
    <source>
        <dbReference type="ARBA" id="ARBA00039461"/>
    </source>
</evidence>
<dbReference type="InterPro" id="IPR042213">
    <property type="entry name" value="NBD_C_sf"/>
</dbReference>
<comment type="function">
    <text evidence="9">Catalyzes the ATP-dependent phosphorylation of 3-oxo-tetronate to 3-oxo-tetronate 4-phosphate.</text>
</comment>
<dbReference type="NCBIfam" id="NF043035">
    <property type="entry name" value="OxoTetrKin"/>
    <property type="match status" value="1"/>
</dbReference>
<evidence type="ECO:0000259" key="13">
    <source>
        <dbReference type="Pfam" id="PF07005"/>
    </source>
</evidence>
<dbReference type="Proteomes" id="UP000198693">
    <property type="component" value="Unassembled WGS sequence"/>
</dbReference>
<evidence type="ECO:0000256" key="12">
    <source>
        <dbReference type="ARBA" id="ARBA00041377"/>
    </source>
</evidence>
<evidence type="ECO:0000256" key="7">
    <source>
        <dbReference type="ARBA" id="ARBA00035898"/>
    </source>
</evidence>
<comment type="similarity">
    <text evidence="1">Belongs to the four-carbon acid sugar kinase family.</text>
</comment>
<evidence type="ECO:0000313" key="16">
    <source>
        <dbReference type="Proteomes" id="UP000198693"/>
    </source>
</evidence>
<dbReference type="RefSeq" id="WP_089795708.1">
    <property type="nucleotide sequence ID" value="NZ_FPBP01000007.1"/>
</dbReference>
<evidence type="ECO:0000259" key="14">
    <source>
        <dbReference type="Pfam" id="PF17042"/>
    </source>
</evidence>
<comment type="catalytic activity">
    <reaction evidence="7">
        <text>3-dehydro-L-erythronate + ATP = 3-dehydro-4-O-phospho-L-erythronate + ADP + H(+)</text>
        <dbReference type="Rhea" id="RHEA:52552"/>
        <dbReference type="ChEBI" id="CHEBI:15378"/>
        <dbReference type="ChEBI" id="CHEBI:30616"/>
        <dbReference type="ChEBI" id="CHEBI:136592"/>
        <dbReference type="ChEBI" id="CHEBI:136670"/>
        <dbReference type="ChEBI" id="CHEBI:456216"/>
        <dbReference type="EC" id="2.7.1.217"/>
    </reaction>
</comment>
<organism evidence="15 16">
    <name type="scientific">Halomonas korlensis</name>
    <dbReference type="NCBI Taxonomy" id="463301"/>
    <lineage>
        <taxon>Bacteria</taxon>
        <taxon>Pseudomonadati</taxon>
        <taxon>Pseudomonadota</taxon>
        <taxon>Gammaproteobacteria</taxon>
        <taxon>Oceanospirillales</taxon>
        <taxon>Halomonadaceae</taxon>
        <taxon>Halomonas</taxon>
    </lineage>
</organism>
<evidence type="ECO:0000256" key="2">
    <source>
        <dbReference type="ARBA" id="ARBA00022679"/>
    </source>
</evidence>
<dbReference type="EMBL" id="FPBP01000007">
    <property type="protein sequence ID" value="SFU72476.1"/>
    <property type="molecule type" value="Genomic_DNA"/>
</dbReference>
<evidence type="ECO:0000256" key="3">
    <source>
        <dbReference type="ARBA" id="ARBA00022741"/>
    </source>
</evidence>
<evidence type="ECO:0000313" key="15">
    <source>
        <dbReference type="EMBL" id="SFU72476.1"/>
    </source>
</evidence>
<dbReference type="GO" id="GO:0005524">
    <property type="term" value="F:ATP binding"/>
    <property type="evidence" value="ECO:0007669"/>
    <property type="project" value="UniProtKB-KW"/>
</dbReference>
<dbReference type="Gene3D" id="3.40.50.10840">
    <property type="entry name" value="Putative sugar-binding, N-terminal domain"/>
    <property type="match status" value="1"/>
</dbReference>
<keyword evidence="4" id="KW-0418">Kinase</keyword>
<feature type="domain" description="Four-carbon acid sugar kinase N-terminal" evidence="13">
    <location>
        <begin position="5"/>
        <end position="247"/>
    </location>
</feature>
<comment type="catalytic activity">
    <reaction evidence="8">
        <text>3-dehydro-D-erythronate + ATP = 3-dehydro-4-O-phospho-D-erythronate + ADP + H(+)</text>
        <dbReference type="Rhea" id="RHEA:52556"/>
        <dbReference type="ChEBI" id="CHEBI:15378"/>
        <dbReference type="ChEBI" id="CHEBI:30616"/>
        <dbReference type="ChEBI" id="CHEBI:57958"/>
        <dbReference type="ChEBI" id="CHEBI:136593"/>
        <dbReference type="ChEBI" id="CHEBI:456216"/>
        <dbReference type="EC" id="2.7.1.217"/>
    </reaction>
</comment>
<feature type="domain" description="Four-carbon acid sugar kinase nucleotide binding" evidence="14">
    <location>
        <begin position="274"/>
        <end position="437"/>
    </location>
</feature>
<dbReference type="GO" id="GO:0016301">
    <property type="term" value="F:kinase activity"/>
    <property type="evidence" value="ECO:0007669"/>
    <property type="project" value="UniProtKB-KW"/>
</dbReference>
<dbReference type="Pfam" id="PF17042">
    <property type="entry name" value="NBD_C"/>
    <property type="match status" value="1"/>
</dbReference>
<keyword evidence="5" id="KW-0067">ATP-binding</keyword>
<evidence type="ECO:0000256" key="8">
    <source>
        <dbReference type="ARBA" id="ARBA00036346"/>
    </source>
</evidence>
<sequence>MAIVLGAIADDFTGATDLANNLVRAGMRCVQVIGVPDPATVIEDVDAVVVALKSRTCPADEAVADSLAALEWLQVQGARQLFFKYCSTFDSTDAGNIGPVADALLERLRATETERLRATQTKRLGNAQTVMVPAFPVNGRTVYQGHLFVGDRLLNDSGMQHHPLNPMRDADLVRVLSRQTPHPVGLAARPTLAQGGEATRRHLGELAERGIRHVICDTLDEDDLAVLAEAVVDMPLVTGGSGLGQALPAQYRRLGWLAERPAPGRLAPASGSALVLSGSCSRATLGQVDHFLERQPGFALDPERLAESDAHLQEALTFAREQLADGGPVLIYASADPDQVKAAQAALGVERAGQLVEAALGQLASTLVAEGVGRLVVAGGESSGAVVSALGVTMMRIGEQIDPGVPWTQAPLPGRSDNDAPLSLALKSGNFGGENFFSRAFAVLDELSGGERQP</sequence>
<dbReference type="Gene3D" id="3.40.980.20">
    <property type="entry name" value="Four-carbon acid sugar kinase, nucleotide binding domain"/>
    <property type="match status" value="1"/>
</dbReference>
<name>A0A1I7IHX7_9GAMM</name>
<accession>A0A1I7IHX7</accession>
<evidence type="ECO:0000256" key="9">
    <source>
        <dbReference type="ARBA" id="ARBA00037335"/>
    </source>
</evidence>
<dbReference type="OrthoDB" id="191465at2"/>
<protein>
    <recommendedName>
        <fullName evidence="11">3-oxo-tetronate kinase</fullName>
        <ecNumber evidence="10">2.7.1.217</ecNumber>
    </recommendedName>
    <alternativeName>
        <fullName evidence="12">3-dehydrotetronate 4-kinase</fullName>
    </alternativeName>
</protein>
<evidence type="ECO:0000256" key="4">
    <source>
        <dbReference type="ARBA" id="ARBA00022777"/>
    </source>
</evidence>
<dbReference type="InterPro" id="IPR050007">
    <property type="entry name" value="OtnK"/>
</dbReference>
<evidence type="ECO:0000256" key="6">
    <source>
        <dbReference type="ARBA" id="ARBA00023277"/>
    </source>
</evidence>
<proteinExistence type="inferred from homology"/>
<reference evidence="16" key="1">
    <citation type="submission" date="2016-10" db="EMBL/GenBank/DDBJ databases">
        <authorList>
            <person name="Varghese N."/>
            <person name="Submissions S."/>
        </authorList>
    </citation>
    <scope>NUCLEOTIDE SEQUENCE [LARGE SCALE GENOMIC DNA]</scope>
    <source>
        <strain evidence="16">CGMCC 1.6981</strain>
    </source>
</reference>
<gene>
    <name evidence="15" type="ORF">SAMN04487955_10739</name>
</gene>
<evidence type="ECO:0000256" key="5">
    <source>
        <dbReference type="ARBA" id="ARBA00022840"/>
    </source>
</evidence>
<dbReference type="Pfam" id="PF07005">
    <property type="entry name" value="SBD_N"/>
    <property type="match status" value="1"/>
</dbReference>
<dbReference type="SUPFAM" id="SSF142764">
    <property type="entry name" value="YgbK-like"/>
    <property type="match status" value="1"/>
</dbReference>
<keyword evidence="16" id="KW-1185">Reference proteome</keyword>
<dbReference type="InterPro" id="IPR031475">
    <property type="entry name" value="NBD_C"/>
</dbReference>
<dbReference type="InterPro" id="IPR037051">
    <property type="entry name" value="4-carb_acid_sugar_kinase_N_sf"/>
</dbReference>
<dbReference type="InterPro" id="IPR010737">
    <property type="entry name" value="4-carb_acid_sugar_kinase_N"/>
</dbReference>
<dbReference type="EC" id="2.7.1.217" evidence="10"/>
<dbReference type="AlphaFoldDB" id="A0A1I7IHX7"/>
<dbReference type="STRING" id="463301.SAMN04487955_10739"/>
<evidence type="ECO:0000256" key="10">
    <source>
        <dbReference type="ARBA" id="ARBA00039095"/>
    </source>
</evidence>
<keyword evidence="3" id="KW-0547">Nucleotide-binding</keyword>
<keyword evidence="2" id="KW-0808">Transferase</keyword>
<keyword evidence="6" id="KW-0119">Carbohydrate metabolism</keyword>
<evidence type="ECO:0000256" key="1">
    <source>
        <dbReference type="ARBA" id="ARBA00005715"/>
    </source>
</evidence>